<dbReference type="Gene3D" id="3.40.50.1110">
    <property type="entry name" value="SGNH hydrolase"/>
    <property type="match status" value="1"/>
</dbReference>
<accession>A0A942UUY6</accession>
<sequence length="267" mass="30489">MRAFIVTLAGVICIAFLAYGHFYWKDKTKVSSISPEVQSVSNEVETEEPNKKAENETIDLNVLEYAENWPDEAQESFHSALENGEKYKIAIVGSQALGGKDGWADMLKKELEETYGENALSVVLYQYDDVNSDQFIQNGQMEEIADGEPNLVLFEPFTLNDNGKIAVKKNHENIETFMDAIEEANSDAVVILQPTHPVHKGPIYAGQVKSLKEFANNQDIPYLDHWSEWPDRMNDEIKDYLLEDQSATNEKGNELWYEYLREYFVAE</sequence>
<dbReference type="SUPFAM" id="SSF52266">
    <property type="entry name" value="SGNH hydrolase"/>
    <property type="match status" value="1"/>
</dbReference>
<name>A0A942UUY6_9BACI</name>
<comment type="caution">
    <text evidence="1">The sequence shown here is derived from an EMBL/GenBank/DDBJ whole genome shotgun (WGS) entry which is preliminary data.</text>
</comment>
<keyword evidence="2" id="KW-1185">Reference proteome</keyword>
<dbReference type="GO" id="GO:0016787">
    <property type="term" value="F:hydrolase activity"/>
    <property type="evidence" value="ECO:0007669"/>
    <property type="project" value="UniProtKB-KW"/>
</dbReference>
<evidence type="ECO:0000313" key="2">
    <source>
        <dbReference type="Proteomes" id="UP000676456"/>
    </source>
</evidence>
<evidence type="ECO:0000313" key="1">
    <source>
        <dbReference type="EMBL" id="MBS4223359.1"/>
    </source>
</evidence>
<dbReference type="InterPro" id="IPR036514">
    <property type="entry name" value="SGNH_hydro_sf"/>
</dbReference>
<dbReference type="RefSeq" id="WP_213098374.1">
    <property type="nucleotide sequence ID" value="NZ_JAGYPN010000002.1"/>
</dbReference>
<dbReference type="Proteomes" id="UP000676456">
    <property type="component" value="Unassembled WGS sequence"/>
</dbReference>
<proteinExistence type="predicted"/>
<protein>
    <submittedName>
        <fullName evidence="1">SGNH/GDSL hydrolase family protein</fullName>
    </submittedName>
</protein>
<dbReference type="EMBL" id="JAGYPN010000002">
    <property type="protein sequence ID" value="MBS4223359.1"/>
    <property type="molecule type" value="Genomic_DNA"/>
</dbReference>
<reference evidence="1 2" key="1">
    <citation type="submission" date="2021-05" db="EMBL/GenBank/DDBJ databases">
        <title>Novel Bacillus species.</title>
        <authorList>
            <person name="Liu G."/>
        </authorList>
    </citation>
    <scope>NUCLEOTIDE SEQUENCE [LARGE SCALE GENOMIC DNA]</scope>
    <source>
        <strain evidence="1 2">FJAT-49682</strain>
    </source>
</reference>
<dbReference type="AlphaFoldDB" id="A0A942UUY6"/>
<keyword evidence="1" id="KW-0378">Hydrolase</keyword>
<gene>
    <name evidence="1" type="ORF">KHA91_11455</name>
</gene>
<organism evidence="1 2">
    <name type="scientific">Lederbergia citrea</name>
    <dbReference type="NCBI Taxonomy" id="2833581"/>
    <lineage>
        <taxon>Bacteria</taxon>
        <taxon>Bacillati</taxon>
        <taxon>Bacillota</taxon>
        <taxon>Bacilli</taxon>
        <taxon>Bacillales</taxon>
        <taxon>Bacillaceae</taxon>
        <taxon>Lederbergia</taxon>
    </lineage>
</organism>